<sequence length="284" mass="33579">MNDEELSNFLDGNFSYYKNFPSSQAETFENVMSIALELPSIFNLRQEDIDEEYFYRILGVHYSIIGIYDAIFELSVCGHSSVTYSLLRMQMENFLILIYLTEDKNNLAQVNARIEEYEDWIKIKMFQNNKRSKNFDLYRQFASSEKYTQTVKNNYLLTKEKYSLNINDFKALEKRPSFLKDKRKIAQLVSLEEVYDHIVADGSATIHCADLYDKIDSTLEEDTVEYSFNIRPTHYSPWVLLLSNFLIQKQLLYLADFFHLSEKKKNELKNTLFRDTSEHGNYPC</sequence>
<dbReference type="Pfam" id="PF18928">
    <property type="entry name" value="DUF5677"/>
    <property type="match status" value="1"/>
</dbReference>
<dbReference type="EMBL" id="CP159373">
    <property type="protein sequence ID" value="XCN72620.1"/>
    <property type="molecule type" value="Genomic_DNA"/>
</dbReference>
<accession>A0AAU8LTN0</accession>
<protein>
    <submittedName>
        <fullName evidence="1">DUF5677 domain-containing protein</fullName>
    </submittedName>
</protein>
<reference evidence="1" key="2">
    <citation type="submission" date="2024-06" db="EMBL/GenBank/DDBJ databases">
        <authorList>
            <person name="Plum-Jensen L.E."/>
            <person name="Schramm A."/>
            <person name="Marshall I.P.G."/>
        </authorList>
    </citation>
    <scope>NUCLEOTIDE SEQUENCE</scope>
    <source>
        <strain evidence="1">Rat1</strain>
    </source>
</reference>
<dbReference type="AlphaFoldDB" id="A0AAU8LTN0"/>
<organism evidence="1">
    <name type="scientific">Candidatus Electrothrix aestuarii</name>
    <dbReference type="NCBI Taxonomy" id="3062594"/>
    <lineage>
        <taxon>Bacteria</taxon>
        <taxon>Pseudomonadati</taxon>
        <taxon>Thermodesulfobacteriota</taxon>
        <taxon>Desulfobulbia</taxon>
        <taxon>Desulfobulbales</taxon>
        <taxon>Desulfobulbaceae</taxon>
        <taxon>Candidatus Electrothrix</taxon>
    </lineage>
</organism>
<name>A0AAU8LTN0_9BACT</name>
<proteinExistence type="predicted"/>
<evidence type="ECO:0000313" key="1">
    <source>
        <dbReference type="EMBL" id="XCN72620.1"/>
    </source>
</evidence>
<dbReference type="KEGG" id="eaj:Q3M24_20375"/>
<dbReference type="InterPro" id="IPR043733">
    <property type="entry name" value="DUF5677"/>
</dbReference>
<gene>
    <name evidence="1" type="ORF">Q3M24_20375</name>
</gene>
<reference evidence="1" key="1">
    <citation type="journal article" date="2024" name="Syst. Appl. Microbiol.">
        <title>First single-strain enrichments of Electrothrix cable bacteria, description of E. aestuarii sp. nov. and E. rattekaaiensis sp. nov., and proposal of a cable bacteria taxonomy following the rules of the SeqCode.</title>
        <authorList>
            <person name="Plum-Jensen L.E."/>
            <person name="Schramm A."/>
            <person name="Marshall I.P.G."/>
        </authorList>
    </citation>
    <scope>NUCLEOTIDE SEQUENCE</scope>
    <source>
        <strain evidence="1">Rat1</strain>
    </source>
</reference>